<dbReference type="GO" id="GO:0042773">
    <property type="term" value="P:ATP synthesis coupled electron transport"/>
    <property type="evidence" value="ECO:0007669"/>
    <property type="project" value="InterPro"/>
</dbReference>
<feature type="transmembrane region" description="Helical" evidence="16">
    <location>
        <begin position="6"/>
        <end position="24"/>
    </location>
</feature>
<comment type="subcellular location">
    <subcellularLocation>
        <location evidence="1">Mitochondrion inner membrane</location>
        <topology evidence="1">Multi-pass membrane protein</topology>
    </subcellularLocation>
</comment>
<feature type="domain" description="NADH-Ubiquinone oxidoreductase (complex I) chain 5 N-terminal" evidence="18">
    <location>
        <begin position="64"/>
        <end position="114"/>
    </location>
</feature>
<dbReference type="GO" id="GO:0005743">
    <property type="term" value="C:mitochondrial inner membrane"/>
    <property type="evidence" value="ECO:0007669"/>
    <property type="project" value="UniProtKB-SubCell"/>
</dbReference>
<feature type="transmembrane region" description="Helical" evidence="16">
    <location>
        <begin position="311"/>
        <end position="337"/>
    </location>
</feature>
<feature type="transmembrane region" description="Helical" evidence="16">
    <location>
        <begin position="380"/>
        <end position="400"/>
    </location>
</feature>
<evidence type="ECO:0000256" key="7">
    <source>
        <dbReference type="ARBA" id="ARBA00022792"/>
    </source>
</evidence>
<dbReference type="GO" id="GO:0015990">
    <property type="term" value="P:electron transport coupled proton transport"/>
    <property type="evidence" value="ECO:0007669"/>
    <property type="project" value="TreeGrafter"/>
</dbReference>
<feature type="transmembrane region" description="Helical" evidence="16">
    <location>
        <begin position="176"/>
        <end position="195"/>
    </location>
</feature>
<evidence type="ECO:0000256" key="11">
    <source>
        <dbReference type="ARBA" id="ARBA00023027"/>
    </source>
</evidence>
<evidence type="ECO:0000256" key="5">
    <source>
        <dbReference type="ARBA" id="ARBA00022660"/>
    </source>
</evidence>
<evidence type="ECO:0000259" key="19">
    <source>
        <dbReference type="Pfam" id="PF06455"/>
    </source>
</evidence>
<feature type="transmembrane region" description="Helical" evidence="16">
    <location>
        <begin position="207"/>
        <end position="232"/>
    </location>
</feature>
<evidence type="ECO:0000256" key="13">
    <source>
        <dbReference type="ARBA" id="ARBA00023128"/>
    </source>
</evidence>
<accession>A0A7G9IVQ2</accession>
<dbReference type="GeneID" id="62620067"/>
<evidence type="ECO:0000256" key="2">
    <source>
        <dbReference type="ARBA" id="ARBA00012944"/>
    </source>
</evidence>
<dbReference type="GO" id="GO:0008137">
    <property type="term" value="F:NADH dehydrogenase (ubiquinone) activity"/>
    <property type="evidence" value="ECO:0007669"/>
    <property type="project" value="UniProtKB-EC"/>
</dbReference>
<evidence type="ECO:0000256" key="15">
    <source>
        <dbReference type="ARBA" id="ARBA00049551"/>
    </source>
</evidence>
<feature type="transmembrane region" description="Helical" evidence="16">
    <location>
        <begin position="626"/>
        <end position="659"/>
    </location>
</feature>
<dbReference type="InterPro" id="IPR018393">
    <property type="entry name" value="NADHpl_OxRdtase_5_subgr"/>
</dbReference>
<evidence type="ECO:0000256" key="3">
    <source>
        <dbReference type="ARBA" id="ARBA00021096"/>
    </source>
</evidence>
<evidence type="ECO:0000256" key="12">
    <source>
        <dbReference type="ARBA" id="ARBA00023075"/>
    </source>
</evidence>
<comment type="function">
    <text evidence="16">Core subunit of the mitochondrial membrane respiratory chain NADH dehydrogenase (Complex I) which catalyzes electron transfer from NADH through the respiratory chain, using ubiquinone as an electron acceptor. Essential for the catalytic activity and assembly of complex I.</text>
</comment>
<evidence type="ECO:0000313" key="20">
    <source>
        <dbReference type="EMBL" id="QNM39446.1"/>
    </source>
</evidence>
<geneLocation type="mitochondrion" evidence="20"/>
<evidence type="ECO:0000256" key="1">
    <source>
        <dbReference type="ARBA" id="ARBA00004448"/>
    </source>
</evidence>
<evidence type="ECO:0000256" key="14">
    <source>
        <dbReference type="ARBA" id="ARBA00023136"/>
    </source>
</evidence>
<reference evidence="20" key="1">
    <citation type="submission" date="2020-07" db="EMBL/GenBank/DDBJ databases">
        <title>Complete mitochondrial genomes reveal population-level patterns in the widespread red alga Gelidiella fanii (Gelidiales, Rhodophyta).</title>
        <authorList>
            <person name="Boo G.H."/>
            <person name="Zubia M."/>
            <person name="Hughey J.R."/>
            <person name="Sherwood A.R."/>
            <person name="Fujii M.T."/>
            <person name="Boo S.M."/>
            <person name="Miller K.A."/>
        </authorList>
    </citation>
    <scope>NUCLEOTIDE SEQUENCE</scope>
</reference>
<name>A0A7G9IVQ2_9FLOR</name>
<dbReference type="EC" id="7.1.1.2" evidence="2 16"/>
<keyword evidence="4 16" id="KW-0813">Transport</keyword>
<dbReference type="InterPro" id="IPR010934">
    <property type="entry name" value="NADH_DH_su5_C"/>
</dbReference>
<keyword evidence="10 16" id="KW-1133">Transmembrane helix</keyword>
<evidence type="ECO:0000256" key="10">
    <source>
        <dbReference type="ARBA" id="ARBA00022989"/>
    </source>
</evidence>
<feature type="transmembrane region" description="Helical" evidence="16">
    <location>
        <begin position="81"/>
        <end position="101"/>
    </location>
</feature>
<dbReference type="Pfam" id="PF00361">
    <property type="entry name" value="Proton_antipo_M"/>
    <property type="match status" value="1"/>
</dbReference>
<dbReference type="Pfam" id="PF06455">
    <property type="entry name" value="NADH5_C"/>
    <property type="match status" value="1"/>
</dbReference>
<feature type="transmembrane region" description="Helical" evidence="16">
    <location>
        <begin position="113"/>
        <end position="130"/>
    </location>
</feature>
<comment type="similarity">
    <text evidence="16">Belongs to the complex I subunit 5 family.</text>
</comment>
<keyword evidence="11 16" id="KW-0520">NAD</keyword>
<feature type="transmembrane region" description="Helical" evidence="16">
    <location>
        <begin position="36"/>
        <end position="61"/>
    </location>
</feature>
<evidence type="ECO:0000256" key="16">
    <source>
        <dbReference type="RuleBase" id="RU003404"/>
    </source>
</evidence>
<evidence type="ECO:0000256" key="9">
    <source>
        <dbReference type="ARBA" id="ARBA00022982"/>
    </source>
</evidence>
<feature type="domain" description="NADH dehydrogenase subunit 5 C-terminal" evidence="19">
    <location>
        <begin position="439"/>
        <end position="639"/>
    </location>
</feature>
<keyword evidence="8" id="KW-1278">Translocase</keyword>
<dbReference type="Gene3D" id="1.20.5.2700">
    <property type="match status" value="1"/>
</dbReference>
<feature type="transmembrane region" description="Helical" evidence="16">
    <location>
        <begin position="283"/>
        <end position="304"/>
    </location>
</feature>
<sequence>MYITVITLPLIGSLISGFGGRWLGRYGSSILSTTCVGISFVLAILIFYEVGFCGTVCYISLASWIDAEMLSVKWGFLFDSLTAVMLVVVTSISTLVHLYSISYMETDPHSPRFMAYLEIFTFFMLVLVTADNLLQMFLGWEGVGLASYLLINFWFTRLAANQSAIKALVINRIGDFGLSIGIFSIFYLFSSVEYLSIFSLSPLFQNYYFIILGYDINCITLIGSLLFIGAVGKSAQLGLHTWLPDAMEGPTPVSALIHAATMVTAGVFLMIRFSPLIEYSTTILTILTLLGSFTTFFAAMAGAFQNDLKRVIAYSTCSQLGYMIFACGLSCYNVSLFHLTNHAFFKALLFLSAGSVIHALSDEQDMRKMGSLSQFLPITYSVMLIGSLALVGFPFLTGFYSKDFILEISQVSMNSNLNDILGNIACWLGSLSVFFTAFYSFRLIYLTFINSTNSNRIFINSIHESNWIIILPLFVLALGSIFIGYLARDLFIGAGTNFWKTSIFNLPINSIQVEAEFVSINLKWLPFLLSMLGIVIATIINVITKNFHKNIVFYSFFTFLSNKKWYLDLIYNRFIARPFLDFGYSISFKNLDRGFIEIIGPFGLSNLITSWANITKQLQTGQITHYLFFMVFGVCLFLVWINLSYHFLLSVTLYVVLLFFI</sequence>
<keyword evidence="13 16" id="KW-0496">Mitochondrion</keyword>
<feature type="transmembrane region" description="Helical" evidence="16">
    <location>
        <begin position="466"/>
        <end position="487"/>
    </location>
</feature>
<dbReference type="EMBL" id="MT742595">
    <property type="protein sequence ID" value="QNM39446.1"/>
    <property type="molecule type" value="Genomic_DNA"/>
</dbReference>
<organism evidence="20">
    <name type="scientific">Gelidiella acerosa</name>
    <dbReference type="NCBI Taxonomy" id="28867"/>
    <lineage>
        <taxon>Eukaryota</taxon>
        <taxon>Rhodophyta</taxon>
        <taxon>Florideophyceae</taxon>
        <taxon>Rhodymeniophycidae</taxon>
        <taxon>Gelidiales</taxon>
        <taxon>Gelidiellaceae</taxon>
        <taxon>Gelidiella</taxon>
    </lineage>
</organism>
<keyword evidence="7" id="KW-0999">Mitochondrion inner membrane</keyword>
<keyword evidence="14 16" id="KW-0472">Membrane</keyword>
<keyword evidence="9" id="KW-0249">Electron transport</keyword>
<evidence type="ECO:0000256" key="4">
    <source>
        <dbReference type="ARBA" id="ARBA00022448"/>
    </source>
</evidence>
<dbReference type="NCBIfam" id="TIGR01974">
    <property type="entry name" value="NDH_I_L"/>
    <property type="match status" value="1"/>
</dbReference>
<keyword evidence="12 16" id="KW-0830">Ubiquinone</keyword>
<feature type="transmembrane region" description="Helical" evidence="16">
    <location>
        <begin position="420"/>
        <end position="445"/>
    </location>
</feature>
<feature type="transmembrane region" description="Helical" evidence="16">
    <location>
        <begin position="136"/>
        <end position="155"/>
    </location>
</feature>
<dbReference type="InterPro" id="IPR001750">
    <property type="entry name" value="ND/Mrp_TM"/>
</dbReference>
<dbReference type="PANTHER" id="PTHR42829:SF2">
    <property type="entry name" value="NADH-UBIQUINONE OXIDOREDUCTASE CHAIN 5"/>
    <property type="match status" value="1"/>
</dbReference>
<dbReference type="InterPro" id="IPR001516">
    <property type="entry name" value="Proton_antipo_N"/>
</dbReference>
<evidence type="ECO:0000259" key="17">
    <source>
        <dbReference type="Pfam" id="PF00361"/>
    </source>
</evidence>
<dbReference type="NCBIfam" id="NF005141">
    <property type="entry name" value="PRK06590.1"/>
    <property type="match status" value="1"/>
</dbReference>
<gene>
    <name evidence="20" type="primary">nad5</name>
</gene>
<keyword evidence="6 16" id="KW-0812">Transmembrane</keyword>
<comment type="catalytic activity">
    <reaction evidence="15 16">
        <text>a ubiquinone + NADH + 5 H(+)(in) = a ubiquinol + NAD(+) + 4 H(+)(out)</text>
        <dbReference type="Rhea" id="RHEA:29091"/>
        <dbReference type="Rhea" id="RHEA-COMP:9565"/>
        <dbReference type="Rhea" id="RHEA-COMP:9566"/>
        <dbReference type="ChEBI" id="CHEBI:15378"/>
        <dbReference type="ChEBI" id="CHEBI:16389"/>
        <dbReference type="ChEBI" id="CHEBI:17976"/>
        <dbReference type="ChEBI" id="CHEBI:57540"/>
        <dbReference type="ChEBI" id="CHEBI:57945"/>
        <dbReference type="EC" id="7.1.1.2"/>
    </reaction>
</comment>
<feature type="transmembrane region" description="Helical" evidence="16">
    <location>
        <begin position="253"/>
        <end position="271"/>
    </location>
</feature>
<dbReference type="RefSeq" id="YP_009988308.1">
    <property type="nucleotide sequence ID" value="NC_052712.1"/>
</dbReference>
<dbReference type="PRINTS" id="PR01435">
    <property type="entry name" value="NPOXDRDTASE5"/>
</dbReference>
<dbReference type="AlphaFoldDB" id="A0A7G9IVQ2"/>
<dbReference type="InterPro" id="IPR003945">
    <property type="entry name" value="NU5C-like"/>
</dbReference>
<evidence type="ECO:0000256" key="8">
    <source>
        <dbReference type="ARBA" id="ARBA00022967"/>
    </source>
</evidence>
<feature type="domain" description="NADH:quinone oxidoreductase/Mrp antiporter transmembrane" evidence="17">
    <location>
        <begin position="130"/>
        <end position="409"/>
    </location>
</feature>
<evidence type="ECO:0000259" key="18">
    <source>
        <dbReference type="Pfam" id="PF00662"/>
    </source>
</evidence>
<dbReference type="Pfam" id="PF00662">
    <property type="entry name" value="Proton_antipo_N"/>
    <property type="match status" value="1"/>
</dbReference>
<proteinExistence type="inferred from homology"/>
<dbReference type="PRINTS" id="PR01434">
    <property type="entry name" value="NADHDHGNASE5"/>
</dbReference>
<dbReference type="PANTHER" id="PTHR42829">
    <property type="entry name" value="NADH-UBIQUINONE OXIDOREDUCTASE CHAIN 5"/>
    <property type="match status" value="1"/>
</dbReference>
<protein>
    <recommendedName>
        <fullName evidence="3 16">NADH-ubiquinone oxidoreductase chain 5</fullName>
        <ecNumber evidence="2 16">7.1.1.2</ecNumber>
    </recommendedName>
</protein>
<evidence type="ECO:0000256" key="6">
    <source>
        <dbReference type="ARBA" id="ARBA00022692"/>
    </source>
</evidence>
<dbReference type="GO" id="GO:0003954">
    <property type="term" value="F:NADH dehydrogenase activity"/>
    <property type="evidence" value="ECO:0007669"/>
    <property type="project" value="TreeGrafter"/>
</dbReference>
<keyword evidence="5" id="KW-0679">Respiratory chain</keyword>
<feature type="transmembrane region" description="Helical" evidence="16">
    <location>
        <begin position="524"/>
        <end position="543"/>
    </location>
</feature>